<dbReference type="RefSeq" id="WP_080022857.1">
    <property type="nucleotide sequence ID" value="NZ_LTAY01000039.1"/>
</dbReference>
<keyword evidence="5" id="KW-0269">Exonuclease</keyword>
<dbReference type="Gene3D" id="3.40.50.300">
    <property type="entry name" value="P-loop containing nucleotide triphosphate hydrolases"/>
    <property type="match status" value="3"/>
</dbReference>
<dbReference type="InterPro" id="IPR013986">
    <property type="entry name" value="DExx_box_DNA_helicase_dom_sf"/>
</dbReference>
<dbReference type="InterPro" id="IPR027417">
    <property type="entry name" value="P-loop_NTPase"/>
</dbReference>
<dbReference type="Pfam" id="PF00580">
    <property type="entry name" value="UvrD-helicase"/>
    <property type="match status" value="1"/>
</dbReference>
<reference evidence="15 16" key="1">
    <citation type="submission" date="2016-02" db="EMBL/GenBank/DDBJ databases">
        <title>Genome sequence of Clostridium thermobutyricum DSM 4928.</title>
        <authorList>
            <person name="Poehlein A."/>
            <person name="Daniel R."/>
        </authorList>
    </citation>
    <scope>NUCLEOTIDE SEQUENCE [LARGE SCALE GENOMIC DNA]</scope>
    <source>
        <strain evidence="15 16">DSM 4928</strain>
    </source>
</reference>
<dbReference type="NCBIfam" id="TIGR00573">
    <property type="entry name" value="dnaq"/>
    <property type="match status" value="1"/>
</dbReference>
<keyword evidence="8" id="KW-0413">Isomerase</keyword>
<evidence type="ECO:0000256" key="9">
    <source>
        <dbReference type="ARBA" id="ARBA00034617"/>
    </source>
</evidence>
<dbReference type="Pfam" id="PF00929">
    <property type="entry name" value="RNase_T"/>
    <property type="match status" value="1"/>
</dbReference>
<dbReference type="SUPFAM" id="SSF52540">
    <property type="entry name" value="P-loop containing nucleoside triphosphate hydrolases"/>
    <property type="match status" value="1"/>
</dbReference>
<evidence type="ECO:0000256" key="4">
    <source>
        <dbReference type="ARBA" id="ARBA00022806"/>
    </source>
</evidence>
<dbReference type="GO" id="GO:0003887">
    <property type="term" value="F:DNA-directed DNA polymerase activity"/>
    <property type="evidence" value="ECO:0007669"/>
    <property type="project" value="InterPro"/>
</dbReference>
<dbReference type="Gene3D" id="3.30.420.10">
    <property type="entry name" value="Ribonuclease H-like superfamily/Ribonuclease H"/>
    <property type="match status" value="1"/>
</dbReference>
<dbReference type="GO" id="GO:0043138">
    <property type="term" value="F:3'-5' DNA helicase activity"/>
    <property type="evidence" value="ECO:0007669"/>
    <property type="project" value="UniProtKB-EC"/>
</dbReference>
<accession>A0A1V4SUT1</accession>
<dbReference type="GO" id="GO:0004527">
    <property type="term" value="F:exonuclease activity"/>
    <property type="evidence" value="ECO:0007669"/>
    <property type="project" value="UniProtKB-KW"/>
</dbReference>
<dbReference type="Gene3D" id="1.10.10.160">
    <property type="match status" value="1"/>
</dbReference>
<dbReference type="InterPro" id="IPR014016">
    <property type="entry name" value="UvrD-like_ATP-bd"/>
</dbReference>
<evidence type="ECO:0000256" key="10">
    <source>
        <dbReference type="ARBA" id="ARBA00034808"/>
    </source>
</evidence>
<name>A0A1V4SUT1_9CLOT</name>
<evidence type="ECO:0000256" key="6">
    <source>
        <dbReference type="ARBA" id="ARBA00022840"/>
    </source>
</evidence>
<feature type="binding site" evidence="12">
    <location>
        <begin position="22"/>
        <end position="29"/>
    </location>
    <ligand>
        <name>ATP</name>
        <dbReference type="ChEBI" id="CHEBI:30616"/>
    </ligand>
</feature>
<dbReference type="GO" id="GO:0000725">
    <property type="term" value="P:recombinational repair"/>
    <property type="evidence" value="ECO:0007669"/>
    <property type="project" value="TreeGrafter"/>
</dbReference>
<dbReference type="PROSITE" id="PS51198">
    <property type="entry name" value="UVRD_HELICASE_ATP_BIND"/>
    <property type="match status" value="1"/>
</dbReference>
<feature type="domain" description="UvrD-like helicase ATP-binding" evidence="13">
    <location>
        <begin position="1"/>
        <end position="311"/>
    </location>
</feature>
<dbReference type="InterPro" id="IPR000212">
    <property type="entry name" value="DNA_helicase_UvrD/REP"/>
</dbReference>
<evidence type="ECO:0000256" key="1">
    <source>
        <dbReference type="ARBA" id="ARBA00009922"/>
    </source>
</evidence>
<evidence type="ECO:0000256" key="11">
    <source>
        <dbReference type="ARBA" id="ARBA00048988"/>
    </source>
</evidence>
<dbReference type="PROSITE" id="PS51217">
    <property type="entry name" value="UVRD_HELICASE_CTER"/>
    <property type="match status" value="1"/>
</dbReference>
<dbReference type="AlphaFoldDB" id="A0A1V4SUT1"/>
<dbReference type="PANTHER" id="PTHR11070:SF2">
    <property type="entry name" value="ATP-DEPENDENT DNA HELICASE SRS2"/>
    <property type="match status" value="1"/>
</dbReference>
<dbReference type="InterPro" id="IPR006054">
    <property type="entry name" value="DnaQ"/>
</dbReference>
<evidence type="ECO:0000256" key="7">
    <source>
        <dbReference type="ARBA" id="ARBA00023125"/>
    </source>
</evidence>
<dbReference type="GO" id="GO:0033202">
    <property type="term" value="C:DNA helicase complex"/>
    <property type="evidence" value="ECO:0007669"/>
    <property type="project" value="TreeGrafter"/>
</dbReference>
<dbReference type="GO" id="GO:0005524">
    <property type="term" value="F:ATP binding"/>
    <property type="evidence" value="ECO:0007669"/>
    <property type="project" value="UniProtKB-UniRule"/>
</dbReference>
<evidence type="ECO:0000259" key="13">
    <source>
        <dbReference type="PROSITE" id="PS51198"/>
    </source>
</evidence>
<sequence>MEFNENQLKVINEFNRNIYLTAPAGTGKTMVLSERICKMLDKGIDPKKILCITFTNKACIELKERILDKTEGRGKDVIVKTFHSFCLSIIKEFAKKKTDFFYDFTVFDQNDTKELIKRISEPRNLDPIRLQKCINFIKEIRIEKDIFTESENKDLLRVLEIIKNSREKRIKLSDLVTYKEGYEFIKDTNLENLILSEGNVFVRVYNTLLATNRGIDFNDILSTAKIIFRNKEIVEEYRERFKYICIDEMQDTGLIEYGVIRKIFDGNNVLLCGDSFQTIYSFRGSKPLEILEDFRKFNPIEISFNENYRSTKKINNLSKTFLKNAFKDKFNEIYSNGLESFSKEDGDDIKILSFENPKEESRGIIKICKELQEKGADLKSTCILTRNNYINTDISMQIRELQEKSLNFEFSLVDDFNFFKRVEVKDVIGFFKVIINEHDTVNLERILKKLNTKVSKDTISSIMDSKTHKKLRIKINDYVSEYSEKGEYYATLIEEFKNSNIVVFDVESTGVNVTEDEIIQIAAIKLDSNGNEINKFERFIKPSKTVGSSYFVHNFSDEYLKEVGEEKEVVFKDFLDYIDGTVIVGHNVNYDISIFSSELKRAGMKKMNLKGVYDTLEIYRRFYSQLPNHKLEYLSKFVGTKTKPSHNALDDIRATGEILTKALNEKIIPFSEERKNIINKDFDKFRYFRESLKEIRKNSYELRSYEMIDYLLEKFNFFGSYSNETKEIKKENISKLREVLKIVDEKEKSPRDSIIESINLTGLSNGDLEEILVNKNGNIRIPILTIHQAKGLEFENIILSGLQEGTFPNKKGDIEEEKRLFYVGLTRGKRRIFLTYSMKNKWNKRLDRSHFIDLLSE</sequence>
<proteinExistence type="inferred from homology"/>
<keyword evidence="5" id="KW-0540">Nuclease</keyword>
<dbReference type="CDD" id="cd17932">
    <property type="entry name" value="DEXQc_UvrD"/>
    <property type="match status" value="1"/>
</dbReference>
<dbReference type="FunFam" id="3.30.420.10:FF:000045">
    <property type="entry name" value="3'-5' exonuclease DinG"/>
    <property type="match status" value="1"/>
</dbReference>
<dbReference type="InterPro" id="IPR012337">
    <property type="entry name" value="RNaseH-like_sf"/>
</dbReference>
<evidence type="ECO:0000256" key="8">
    <source>
        <dbReference type="ARBA" id="ARBA00023235"/>
    </source>
</evidence>
<dbReference type="GO" id="GO:0005829">
    <property type="term" value="C:cytosol"/>
    <property type="evidence" value="ECO:0007669"/>
    <property type="project" value="TreeGrafter"/>
</dbReference>
<comment type="caution">
    <text evidence="15">The sequence shown here is derived from an EMBL/GenBank/DDBJ whole genome shotgun (WGS) entry which is preliminary data.</text>
</comment>
<evidence type="ECO:0000313" key="15">
    <source>
        <dbReference type="EMBL" id="OPX47701.1"/>
    </source>
</evidence>
<dbReference type="InterPro" id="IPR014017">
    <property type="entry name" value="DNA_helicase_UvrD-like_C"/>
</dbReference>
<keyword evidence="3 12" id="KW-0378">Hydrolase</keyword>
<dbReference type="OrthoDB" id="9810135at2"/>
<keyword evidence="2 12" id="KW-0547">Nucleotide-binding</keyword>
<dbReference type="InterPro" id="IPR013520">
    <property type="entry name" value="Ribonucl_H"/>
</dbReference>
<evidence type="ECO:0000256" key="3">
    <source>
        <dbReference type="ARBA" id="ARBA00022801"/>
    </source>
</evidence>
<comment type="catalytic activity">
    <reaction evidence="11">
        <text>ATP + H2O = ADP + phosphate + H(+)</text>
        <dbReference type="Rhea" id="RHEA:13065"/>
        <dbReference type="ChEBI" id="CHEBI:15377"/>
        <dbReference type="ChEBI" id="CHEBI:15378"/>
        <dbReference type="ChEBI" id="CHEBI:30616"/>
        <dbReference type="ChEBI" id="CHEBI:43474"/>
        <dbReference type="ChEBI" id="CHEBI:456216"/>
        <dbReference type="EC" id="5.6.2.4"/>
    </reaction>
</comment>
<evidence type="ECO:0000259" key="14">
    <source>
        <dbReference type="PROSITE" id="PS51217"/>
    </source>
</evidence>
<dbReference type="EMBL" id="LTAY01000039">
    <property type="protein sequence ID" value="OPX47701.1"/>
    <property type="molecule type" value="Genomic_DNA"/>
</dbReference>
<evidence type="ECO:0000256" key="2">
    <source>
        <dbReference type="ARBA" id="ARBA00022741"/>
    </source>
</evidence>
<keyword evidence="7" id="KW-0238">DNA-binding</keyword>
<dbReference type="PANTHER" id="PTHR11070">
    <property type="entry name" value="UVRD / RECB / PCRA DNA HELICASE FAMILY MEMBER"/>
    <property type="match status" value="1"/>
</dbReference>
<keyword evidence="6 12" id="KW-0067">ATP-binding</keyword>
<dbReference type="SUPFAM" id="SSF53098">
    <property type="entry name" value="Ribonuclease H-like"/>
    <property type="match status" value="1"/>
</dbReference>
<comment type="catalytic activity">
    <reaction evidence="9">
        <text>Couples ATP hydrolysis with the unwinding of duplex DNA by translocating in the 3'-5' direction.</text>
        <dbReference type="EC" id="5.6.2.4"/>
    </reaction>
</comment>
<evidence type="ECO:0000256" key="5">
    <source>
        <dbReference type="ARBA" id="ARBA00022839"/>
    </source>
</evidence>
<dbReference type="GO" id="GO:0003677">
    <property type="term" value="F:DNA binding"/>
    <property type="evidence" value="ECO:0007669"/>
    <property type="project" value="UniProtKB-KW"/>
</dbReference>
<organism evidence="15 16">
    <name type="scientific">Clostridium thermobutyricum DSM 4928</name>
    <dbReference type="NCBI Taxonomy" id="1121339"/>
    <lineage>
        <taxon>Bacteria</taxon>
        <taxon>Bacillati</taxon>
        <taxon>Bacillota</taxon>
        <taxon>Clostridia</taxon>
        <taxon>Eubacteriales</taxon>
        <taxon>Clostridiaceae</taxon>
        <taxon>Clostridium</taxon>
    </lineage>
</organism>
<dbReference type="EC" id="5.6.2.4" evidence="10"/>
<evidence type="ECO:0000256" key="12">
    <source>
        <dbReference type="PROSITE-ProRule" id="PRU00560"/>
    </source>
</evidence>
<keyword evidence="4 12" id="KW-0347">Helicase</keyword>
<dbReference type="SMART" id="SM00479">
    <property type="entry name" value="EXOIII"/>
    <property type="match status" value="1"/>
</dbReference>
<protein>
    <recommendedName>
        <fullName evidence="10">DNA 3'-5' helicase</fullName>
        <ecNumber evidence="10">5.6.2.4</ecNumber>
    </recommendedName>
</protein>
<dbReference type="Proteomes" id="UP000191448">
    <property type="component" value="Unassembled WGS sequence"/>
</dbReference>
<dbReference type="InterPro" id="IPR036397">
    <property type="entry name" value="RNaseH_sf"/>
</dbReference>
<comment type="similarity">
    <text evidence="1">Belongs to the helicase family. UvrD subfamily.</text>
</comment>
<dbReference type="Pfam" id="PF13361">
    <property type="entry name" value="UvrD_C"/>
    <property type="match status" value="1"/>
</dbReference>
<feature type="domain" description="UvrD-like helicase C-terminal" evidence="14">
    <location>
        <begin position="318"/>
        <end position="791"/>
    </location>
</feature>
<dbReference type="GO" id="GO:0006260">
    <property type="term" value="P:DNA replication"/>
    <property type="evidence" value="ECO:0007669"/>
    <property type="project" value="InterPro"/>
</dbReference>
<gene>
    <name evidence="15" type="primary">pcrA_2</name>
    <name evidence="15" type="ORF">CLTHE_16810</name>
</gene>
<dbReference type="GO" id="GO:0016887">
    <property type="term" value="F:ATP hydrolysis activity"/>
    <property type="evidence" value="ECO:0007669"/>
    <property type="project" value="RHEA"/>
</dbReference>
<evidence type="ECO:0000313" key="16">
    <source>
        <dbReference type="Proteomes" id="UP000191448"/>
    </source>
</evidence>
<dbReference type="CDD" id="cd06127">
    <property type="entry name" value="DEDDh"/>
    <property type="match status" value="1"/>
</dbReference>